<sequence>MEFGFVLSTVAETIQIAIAPVFLLAGIAGLLNVLTGRLARVIDRARALEQLHPRTTGPEHDRHVWELRRIDRRITVINASISLVTASAIAICAVVALLFIAELSNLKIGTVVASAFIGSMLMLIAGLVFFLIEVRMSLKASHIRAELLELDPTSKRRWHP</sequence>
<dbReference type="InterPro" id="IPR021279">
    <property type="entry name" value="DUF2721"/>
</dbReference>
<evidence type="ECO:0008006" key="4">
    <source>
        <dbReference type="Google" id="ProtNLM"/>
    </source>
</evidence>
<dbReference type="Proteomes" id="UP000218366">
    <property type="component" value="Unassembled WGS sequence"/>
</dbReference>
<proteinExistence type="predicted"/>
<keyword evidence="1" id="KW-1133">Transmembrane helix</keyword>
<dbReference type="EMBL" id="NWMW01000001">
    <property type="protein sequence ID" value="PCD04137.1"/>
    <property type="molecule type" value="Genomic_DNA"/>
</dbReference>
<name>A0A2A4B7S8_9SPHN</name>
<accession>A0A2A4B7S8</accession>
<reference evidence="2 3" key="1">
    <citation type="submission" date="2017-09" db="EMBL/GenBank/DDBJ databases">
        <title>Sphingomonas spermidinifaciens 9NM-10, whole genome shotgun sequence.</title>
        <authorList>
            <person name="Feng G."/>
            <person name="Zhu H."/>
        </authorList>
    </citation>
    <scope>NUCLEOTIDE SEQUENCE [LARGE SCALE GENOMIC DNA]</scope>
    <source>
        <strain evidence="2 3">9NM-10</strain>
    </source>
</reference>
<evidence type="ECO:0000313" key="3">
    <source>
        <dbReference type="Proteomes" id="UP000218366"/>
    </source>
</evidence>
<keyword evidence="3" id="KW-1185">Reference proteome</keyword>
<keyword evidence="1" id="KW-0472">Membrane</keyword>
<dbReference type="Pfam" id="PF11026">
    <property type="entry name" value="DUF2721"/>
    <property type="match status" value="1"/>
</dbReference>
<comment type="caution">
    <text evidence="2">The sequence shown here is derived from an EMBL/GenBank/DDBJ whole genome shotgun (WGS) entry which is preliminary data.</text>
</comment>
<keyword evidence="1" id="KW-0812">Transmembrane</keyword>
<dbReference type="OrthoDB" id="5396182at2"/>
<organism evidence="2 3">
    <name type="scientific">Sphingomonas spermidinifaciens</name>
    <dbReference type="NCBI Taxonomy" id="1141889"/>
    <lineage>
        <taxon>Bacteria</taxon>
        <taxon>Pseudomonadati</taxon>
        <taxon>Pseudomonadota</taxon>
        <taxon>Alphaproteobacteria</taxon>
        <taxon>Sphingomonadales</taxon>
        <taxon>Sphingomonadaceae</taxon>
        <taxon>Sphingomonas</taxon>
    </lineage>
</organism>
<feature type="transmembrane region" description="Helical" evidence="1">
    <location>
        <begin position="76"/>
        <end position="100"/>
    </location>
</feature>
<evidence type="ECO:0000313" key="2">
    <source>
        <dbReference type="EMBL" id="PCD04137.1"/>
    </source>
</evidence>
<protein>
    <recommendedName>
        <fullName evidence="4">DUF2721 domain-containing protein</fullName>
    </recommendedName>
</protein>
<evidence type="ECO:0000256" key="1">
    <source>
        <dbReference type="SAM" id="Phobius"/>
    </source>
</evidence>
<dbReference type="AlphaFoldDB" id="A0A2A4B7S8"/>
<gene>
    <name evidence="2" type="ORF">COC42_07505</name>
</gene>
<dbReference type="RefSeq" id="WP_096342532.1">
    <property type="nucleotide sequence ID" value="NZ_NWMW01000001.1"/>
</dbReference>
<feature type="transmembrane region" description="Helical" evidence="1">
    <location>
        <begin position="14"/>
        <end position="34"/>
    </location>
</feature>
<feature type="transmembrane region" description="Helical" evidence="1">
    <location>
        <begin position="112"/>
        <end position="132"/>
    </location>
</feature>